<dbReference type="EMBL" id="NXIF01000015">
    <property type="protein sequence ID" value="PKI81479.1"/>
    <property type="molecule type" value="Genomic_DNA"/>
</dbReference>
<dbReference type="Gene3D" id="3.40.30.10">
    <property type="entry name" value="Glutaredoxin"/>
    <property type="match status" value="1"/>
</dbReference>
<evidence type="ECO:0000259" key="7">
    <source>
        <dbReference type="PROSITE" id="PS51352"/>
    </source>
</evidence>
<evidence type="ECO:0000256" key="5">
    <source>
        <dbReference type="ARBA" id="ARBA00023284"/>
    </source>
</evidence>
<proteinExistence type="inferred from homology"/>
<name>A0A2N1J4J0_9BACT</name>
<comment type="caution">
    <text evidence="8">The sequence shown here is derived from an EMBL/GenBank/DDBJ whole genome shotgun (WGS) entry which is preliminary data.</text>
</comment>
<evidence type="ECO:0000256" key="3">
    <source>
        <dbReference type="ARBA" id="ARBA00023002"/>
    </source>
</evidence>
<dbReference type="AlphaFoldDB" id="A0A2N1J4J0"/>
<gene>
    <name evidence="8" type="ORF">CP960_04180</name>
</gene>
<dbReference type="InterPro" id="IPR012336">
    <property type="entry name" value="Thioredoxin-like_fold"/>
</dbReference>
<dbReference type="GO" id="GO:0016491">
    <property type="term" value="F:oxidoreductase activity"/>
    <property type="evidence" value="ECO:0007669"/>
    <property type="project" value="UniProtKB-KW"/>
</dbReference>
<sequence length="218" mass="25088">MEFCMQNKKIVFITIVSILVVFIVGAYIYKQQESKQYNQMVQEKAKSLQKEHSVVIGKSDAKVQLVEFFDPACGTCAQFHPYVKKIMKDNDGEIKLVLRYAPFHENSDFAVRVLEASRNQDKFMNTLEFMFATQQYWIEHHVVKPKMLWRILPKAGLDMEKLSADIEKDAQKVSQIIKEDLSDAKDLGATKTPSYFVNGKPLQTFGLQNLIDLINSEL</sequence>
<keyword evidence="2" id="KW-0732">Signal</keyword>
<protein>
    <submittedName>
        <fullName evidence="8">Disulfide bond formation protein DsbA</fullName>
    </submittedName>
</protein>
<keyword evidence="6" id="KW-0812">Transmembrane</keyword>
<evidence type="ECO:0000313" key="8">
    <source>
        <dbReference type="EMBL" id="PKI81479.1"/>
    </source>
</evidence>
<dbReference type="PANTHER" id="PTHR13887:SF14">
    <property type="entry name" value="DISULFIDE BOND FORMATION PROTEIN D"/>
    <property type="match status" value="1"/>
</dbReference>
<reference evidence="8 9" key="1">
    <citation type="submission" date="2017-09" db="EMBL/GenBank/DDBJ databases">
        <title>Genomics of the genus Arcobacter.</title>
        <authorList>
            <person name="Perez-Cataluna A."/>
            <person name="Figueras M.J."/>
            <person name="Salas-Masso N."/>
        </authorList>
    </citation>
    <scope>NUCLEOTIDE SEQUENCE [LARGE SCALE GENOMIC DNA]</scope>
    <source>
        <strain evidence="8 9">DSM 18005</strain>
    </source>
</reference>
<dbReference type="InterPro" id="IPR013766">
    <property type="entry name" value="Thioredoxin_domain"/>
</dbReference>
<accession>A0A2N1J4J0</accession>
<organism evidence="8 9">
    <name type="scientific">Malaciobacter halophilus</name>
    <dbReference type="NCBI Taxonomy" id="197482"/>
    <lineage>
        <taxon>Bacteria</taxon>
        <taxon>Pseudomonadati</taxon>
        <taxon>Campylobacterota</taxon>
        <taxon>Epsilonproteobacteria</taxon>
        <taxon>Campylobacterales</taxon>
        <taxon>Arcobacteraceae</taxon>
        <taxon>Malaciobacter</taxon>
    </lineage>
</organism>
<dbReference type="SUPFAM" id="SSF52833">
    <property type="entry name" value="Thioredoxin-like"/>
    <property type="match status" value="1"/>
</dbReference>
<keyword evidence="6" id="KW-0472">Membrane</keyword>
<evidence type="ECO:0000256" key="2">
    <source>
        <dbReference type="ARBA" id="ARBA00022729"/>
    </source>
</evidence>
<keyword evidence="6" id="KW-1133">Transmembrane helix</keyword>
<feature type="domain" description="Thioredoxin" evidence="7">
    <location>
        <begin position="39"/>
        <end position="171"/>
    </location>
</feature>
<feature type="transmembrane region" description="Helical" evidence="6">
    <location>
        <begin position="12"/>
        <end position="29"/>
    </location>
</feature>
<keyword evidence="3" id="KW-0560">Oxidoreductase</keyword>
<evidence type="ECO:0000313" key="9">
    <source>
        <dbReference type="Proteomes" id="UP000233248"/>
    </source>
</evidence>
<keyword evidence="5" id="KW-0676">Redox-active center</keyword>
<keyword evidence="4" id="KW-1015">Disulfide bond</keyword>
<evidence type="ECO:0000256" key="1">
    <source>
        <dbReference type="ARBA" id="ARBA00005791"/>
    </source>
</evidence>
<dbReference type="PANTHER" id="PTHR13887">
    <property type="entry name" value="GLUTATHIONE S-TRANSFERASE KAPPA"/>
    <property type="match status" value="1"/>
</dbReference>
<keyword evidence="9" id="KW-1185">Reference proteome</keyword>
<dbReference type="PROSITE" id="PS51352">
    <property type="entry name" value="THIOREDOXIN_2"/>
    <property type="match status" value="1"/>
</dbReference>
<dbReference type="Proteomes" id="UP000233248">
    <property type="component" value="Unassembled WGS sequence"/>
</dbReference>
<comment type="similarity">
    <text evidence="1">Belongs to the thioredoxin family. DsbA subfamily.</text>
</comment>
<evidence type="ECO:0000256" key="4">
    <source>
        <dbReference type="ARBA" id="ARBA00023157"/>
    </source>
</evidence>
<dbReference type="OrthoDB" id="9784686at2"/>
<dbReference type="Pfam" id="PF13462">
    <property type="entry name" value="Thioredoxin_4"/>
    <property type="match status" value="1"/>
</dbReference>
<dbReference type="InterPro" id="IPR036249">
    <property type="entry name" value="Thioredoxin-like_sf"/>
</dbReference>
<evidence type="ECO:0000256" key="6">
    <source>
        <dbReference type="SAM" id="Phobius"/>
    </source>
</evidence>